<evidence type="ECO:0000256" key="1">
    <source>
        <dbReference type="ARBA" id="ARBA00004442"/>
    </source>
</evidence>
<evidence type="ECO:0000313" key="9">
    <source>
        <dbReference type="Proteomes" id="UP001176891"/>
    </source>
</evidence>
<dbReference type="EMBL" id="JAUOEM010000009">
    <property type="protein sequence ID" value="MDO5989527.1"/>
    <property type="molecule type" value="Genomic_DNA"/>
</dbReference>
<evidence type="ECO:0000313" key="8">
    <source>
        <dbReference type="EMBL" id="MDO5989527.1"/>
    </source>
</evidence>
<keyword evidence="5" id="KW-0998">Cell outer membrane</keyword>
<proteinExistence type="inferred from homology"/>
<evidence type="ECO:0000259" key="7">
    <source>
        <dbReference type="Pfam" id="PF14322"/>
    </source>
</evidence>
<organism evidence="8 9">
    <name type="scientific">Flavivirga amylovorans</name>
    <dbReference type="NCBI Taxonomy" id="870486"/>
    <lineage>
        <taxon>Bacteria</taxon>
        <taxon>Pseudomonadati</taxon>
        <taxon>Bacteroidota</taxon>
        <taxon>Flavobacteriia</taxon>
        <taxon>Flavobacteriales</taxon>
        <taxon>Flavobacteriaceae</taxon>
        <taxon>Flavivirga</taxon>
    </lineage>
</organism>
<keyword evidence="3" id="KW-0732">Signal</keyword>
<dbReference type="CDD" id="cd08977">
    <property type="entry name" value="SusD"/>
    <property type="match status" value="1"/>
</dbReference>
<dbReference type="InterPro" id="IPR012944">
    <property type="entry name" value="SusD_RagB_dom"/>
</dbReference>
<evidence type="ECO:0000256" key="4">
    <source>
        <dbReference type="ARBA" id="ARBA00023136"/>
    </source>
</evidence>
<feature type="domain" description="RagB/SusD" evidence="6">
    <location>
        <begin position="310"/>
        <end position="444"/>
    </location>
</feature>
<keyword evidence="4" id="KW-0472">Membrane</keyword>
<comment type="caution">
    <text evidence="8">The sequence shown here is derived from an EMBL/GenBank/DDBJ whole genome shotgun (WGS) entry which is preliminary data.</text>
</comment>
<dbReference type="SUPFAM" id="SSF48452">
    <property type="entry name" value="TPR-like"/>
    <property type="match status" value="1"/>
</dbReference>
<sequence>MSCSDFVEVDLPKNRLTSEAVFLESATAEAALKGIYAKIRDIGLLYGRTGLSTRMGVYTDELDNYTSEQSLEDFQNHNLLATNSDVETWWNNTYNQIYIANDVIQGVSNSTALTMEDKDQFKGEALFIRAYLHLLIVELFGDVPYIDTKNYIENTNVSRMPRALVYDSIIEDLRLAASLLPGEGEANPSGDPIRPIRPYKEAANSVLARAYLYIGNWELAELASTSVINKFGALEPDLNKVFLKEASGIIWQFKPNLEGGNTIEAQQFILDNLPSRTFALNDALFDGFEVGDQRKSDWTKTVFNNRGDTLHHAYKYKQRNAGTSVEYSVQLRLAEQYLIRAEARAELEKIPEAQSDLNAIRNRAGLPNTTATTMEELLEAILQERRVELFTEHGHRWFDLKRAGKAAEVLATIKPNWKDTDMLLPIPEAELLLNPNLLPQNDGY</sequence>
<name>A0ABT8X769_9FLAO</name>
<accession>A0ABT8X769</accession>
<evidence type="ECO:0000256" key="3">
    <source>
        <dbReference type="ARBA" id="ARBA00022729"/>
    </source>
</evidence>
<evidence type="ECO:0000259" key="6">
    <source>
        <dbReference type="Pfam" id="PF07980"/>
    </source>
</evidence>
<dbReference type="Gene3D" id="1.25.40.390">
    <property type="match status" value="1"/>
</dbReference>
<dbReference type="InterPro" id="IPR033985">
    <property type="entry name" value="SusD-like_N"/>
</dbReference>
<dbReference type="InterPro" id="IPR011990">
    <property type="entry name" value="TPR-like_helical_dom_sf"/>
</dbReference>
<feature type="domain" description="SusD-like N-terminal" evidence="7">
    <location>
        <begin position="62"/>
        <end position="212"/>
    </location>
</feature>
<evidence type="ECO:0000256" key="5">
    <source>
        <dbReference type="ARBA" id="ARBA00023237"/>
    </source>
</evidence>
<evidence type="ECO:0000256" key="2">
    <source>
        <dbReference type="ARBA" id="ARBA00006275"/>
    </source>
</evidence>
<comment type="similarity">
    <text evidence="2">Belongs to the SusD family.</text>
</comment>
<keyword evidence="9" id="KW-1185">Reference proteome</keyword>
<dbReference type="Pfam" id="PF14322">
    <property type="entry name" value="SusD-like_3"/>
    <property type="match status" value="1"/>
</dbReference>
<dbReference type="Pfam" id="PF07980">
    <property type="entry name" value="SusD_RagB"/>
    <property type="match status" value="1"/>
</dbReference>
<dbReference type="Proteomes" id="UP001176891">
    <property type="component" value="Unassembled WGS sequence"/>
</dbReference>
<comment type="subcellular location">
    <subcellularLocation>
        <location evidence="1">Cell outer membrane</location>
    </subcellularLocation>
</comment>
<protein>
    <submittedName>
        <fullName evidence="8">RagB/SusD family nutrient uptake outer membrane protein</fullName>
    </submittedName>
</protein>
<dbReference type="RefSeq" id="WP_303284190.1">
    <property type="nucleotide sequence ID" value="NZ_BAABCZ010000002.1"/>
</dbReference>
<gene>
    <name evidence="8" type="ORF">Q4Q39_19150</name>
</gene>
<reference evidence="8" key="1">
    <citation type="submission" date="2023-07" db="EMBL/GenBank/DDBJ databases">
        <title>Two novel species in the genus Flavivirga.</title>
        <authorList>
            <person name="Kwon K."/>
        </authorList>
    </citation>
    <scope>NUCLEOTIDE SEQUENCE</scope>
    <source>
        <strain evidence="8">KACC 14157</strain>
    </source>
</reference>